<evidence type="ECO:0000313" key="4">
    <source>
        <dbReference type="Proteomes" id="UP000267870"/>
    </source>
</evidence>
<dbReference type="PATRIC" id="fig|28037.100.peg.1177"/>
<evidence type="ECO:0000313" key="2">
    <source>
        <dbReference type="EMBL" id="RSI94273.1"/>
    </source>
</evidence>
<reference evidence="1 3" key="1">
    <citation type="submission" date="2015-02" db="EMBL/GenBank/DDBJ databases">
        <title>Evolution of amylase-binding proteins of oral streptococcal species.</title>
        <authorList>
            <person name="Haase E.M."/>
        </authorList>
    </citation>
    <scope>NUCLEOTIDE SEQUENCE [LARGE SCALE GENOMIC DNA]</scope>
    <source>
        <strain evidence="1 3">SK137</strain>
    </source>
</reference>
<protein>
    <submittedName>
        <fullName evidence="1">Uncharacterized protein</fullName>
    </submittedName>
</protein>
<comment type="caution">
    <text evidence="1">The sequence shown here is derived from an EMBL/GenBank/DDBJ whole genome shotgun (WGS) entry which is preliminary data.</text>
</comment>
<sequence length="491" mass="55225">MVNQIFNQAFNQGIGAYVNCLNNLRIQDLQIALKMIEDEARNVILNKDNASKILDYAKDNIEDVIVKNRGGDRGVHGFIAEFAEAGIVNARRAIEGLNPIVKVLNDNGPADLLIGRNTIQMKFYNNLRDELEQSFFYNTKMKMMFPKDHVQVFEKIMAGAKEVELNGKRLSSKQITDIRQIINDITESKGLTSYKSWMKSSALDYKDAQKNSINSLLDSEQKNIYKTVKLKQQELNKKRLVAQKHALPNLKEANKVARNAAFLQGGLALMSSVYGKYKEGKSIFEFEQSDWLDCGLNTAEGVVKGAISGYSIYGLTNVLGISAPNASALVTATYGMIDIVLKYRSTEITQDEFMNLLTLNVMDASFATIGACIGQAMIPIPVLGSVVGSIASSIIWEIGKGILNDSEQKIIQYYQENLNNYIKILDKHYLAIYNEIIEKYKKLGELQDYSFDLSLNTKLSFEYSIELAEKLEIENTRILHNLSEIDSYFLD</sequence>
<reference evidence="2 4" key="2">
    <citation type="submission" date="2018-11" db="EMBL/GenBank/DDBJ databases">
        <title>Species Designations Belie Phenotypic and Genotypic Heterogeneity in Oral Streptococci.</title>
        <authorList>
            <person name="Velsko I."/>
        </authorList>
    </citation>
    <scope>NUCLEOTIDE SEQUENCE [LARGE SCALE GENOMIC DNA]</scope>
    <source>
        <strain evidence="2 4">BCC55</strain>
    </source>
</reference>
<dbReference type="Proteomes" id="UP000033415">
    <property type="component" value="Unassembled WGS sequence"/>
</dbReference>
<dbReference type="Proteomes" id="UP000267870">
    <property type="component" value="Unassembled WGS sequence"/>
</dbReference>
<name>A0A081Q1W1_STRMT</name>
<dbReference type="AlphaFoldDB" id="A0A081Q1W1"/>
<proteinExistence type="predicted"/>
<gene>
    <name evidence="2" type="ORF">D8845_00640</name>
    <name evidence="1" type="ORF">TZ91_00828</name>
</gene>
<dbReference type="RefSeq" id="WP_033687059.1">
    <property type="nucleotide sequence ID" value="NZ_JYGQ01000001.1"/>
</dbReference>
<organism evidence="1 3">
    <name type="scientific">Streptococcus mitis</name>
    <dbReference type="NCBI Taxonomy" id="28037"/>
    <lineage>
        <taxon>Bacteria</taxon>
        <taxon>Bacillati</taxon>
        <taxon>Bacillota</taxon>
        <taxon>Bacilli</taxon>
        <taxon>Lactobacillales</taxon>
        <taxon>Streptococcaceae</taxon>
        <taxon>Streptococcus</taxon>
        <taxon>Streptococcus mitis group</taxon>
    </lineage>
</organism>
<dbReference type="EMBL" id="RJNZ01000001">
    <property type="protein sequence ID" value="RSI94273.1"/>
    <property type="molecule type" value="Genomic_DNA"/>
</dbReference>
<dbReference type="EMBL" id="JYGQ01000001">
    <property type="protein sequence ID" value="KJQ73224.1"/>
    <property type="molecule type" value="Genomic_DNA"/>
</dbReference>
<evidence type="ECO:0000313" key="3">
    <source>
        <dbReference type="Proteomes" id="UP000033415"/>
    </source>
</evidence>
<accession>A0A081Q1W1</accession>
<evidence type="ECO:0000313" key="1">
    <source>
        <dbReference type="EMBL" id="KJQ73224.1"/>
    </source>
</evidence>